<gene>
    <name evidence="2" type="ORF">HPB51_022195</name>
</gene>
<evidence type="ECO:0000313" key="3">
    <source>
        <dbReference type="Proteomes" id="UP000821866"/>
    </source>
</evidence>
<proteinExistence type="predicted"/>
<dbReference type="EMBL" id="JABSTU010000001">
    <property type="protein sequence ID" value="KAH8042387.1"/>
    <property type="molecule type" value="Genomic_DNA"/>
</dbReference>
<organism evidence="2 3">
    <name type="scientific">Rhipicephalus microplus</name>
    <name type="common">Cattle tick</name>
    <name type="synonym">Boophilus microplus</name>
    <dbReference type="NCBI Taxonomy" id="6941"/>
    <lineage>
        <taxon>Eukaryota</taxon>
        <taxon>Metazoa</taxon>
        <taxon>Ecdysozoa</taxon>
        <taxon>Arthropoda</taxon>
        <taxon>Chelicerata</taxon>
        <taxon>Arachnida</taxon>
        <taxon>Acari</taxon>
        <taxon>Parasitiformes</taxon>
        <taxon>Ixodida</taxon>
        <taxon>Ixodoidea</taxon>
        <taxon>Ixodidae</taxon>
        <taxon>Rhipicephalinae</taxon>
        <taxon>Rhipicephalus</taxon>
        <taxon>Boophilus</taxon>
    </lineage>
</organism>
<reference evidence="2" key="1">
    <citation type="journal article" date="2020" name="Cell">
        <title>Large-Scale Comparative Analyses of Tick Genomes Elucidate Their Genetic Diversity and Vector Capacities.</title>
        <authorList>
            <consortium name="Tick Genome and Microbiome Consortium (TIGMIC)"/>
            <person name="Jia N."/>
            <person name="Wang J."/>
            <person name="Shi W."/>
            <person name="Du L."/>
            <person name="Sun Y."/>
            <person name="Zhan W."/>
            <person name="Jiang J.F."/>
            <person name="Wang Q."/>
            <person name="Zhang B."/>
            <person name="Ji P."/>
            <person name="Bell-Sakyi L."/>
            <person name="Cui X.M."/>
            <person name="Yuan T.T."/>
            <person name="Jiang B.G."/>
            <person name="Yang W.F."/>
            <person name="Lam T.T."/>
            <person name="Chang Q.C."/>
            <person name="Ding S.J."/>
            <person name="Wang X.J."/>
            <person name="Zhu J.G."/>
            <person name="Ruan X.D."/>
            <person name="Zhao L."/>
            <person name="Wei J.T."/>
            <person name="Ye R.Z."/>
            <person name="Que T.C."/>
            <person name="Du C.H."/>
            <person name="Zhou Y.H."/>
            <person name="Cheng J.X."/>
            <person name="Dai P.F."/>
            <person name="Guo W.B."/>
            <person name="Han X.H."/>
            <person name="Huang E.J."/>
            <person name="Li L.F."/>
            <person name="Wei W."/>
            <person name="Gao Y.C."/>
            <person name="Liu J.Z."/>
            <person name="Shao H.Z."/>
            <person name="Wang X."/>
            <person name="Wang C.C."/>
            <person name="Yang T.C."/>
            <person name="Huo Q.B."/>
            <person name="Li W."/>
            <person name="Chen H.Y."/>
            <person name="Chen S.E."/>
            <person name="Zhou L.G."/>
            <person name="Ni X.B."/>
            <person name="Tian J.H."/>
            <person name="Sheng Y."/>
            <person name="Liu T."/>
            <person name="Pan Y.S."/>
            <person name="Xia L.Y."/>
            <person name="Li J."/>
            <person name="Zhao F."/>
            <person name="Cao W.C."/>
        </authorList>
    </citation>
    <scope>NUCLEOTIDE SEQUENCE</scope>
    <source>
        <strain evidence="2">Rmic-2018</strain>
    </source>
</reference>
<accession>A0A9J6F874</accession>
<dbReference type="Gene3D" id="1.20.1070.10">
    <property type="entry name" value="Rhodopsin 7-helix transmembrane proteins"/>
    <property type="match status" value="1"/>
</dbReference>
<keyword evidence="1" id="KW-0812">Transmembrane</keyword>
<name>A0A9J6F874_RHIMP</name>
<evidence type="ECO:0000313" key="2">
    <source>
        <dbReference type="EMBL" id="KAH8042387.1"/>
    </source>
</evidence>
<dbReference type="AlphaFoldDB" id="A0A9J6F874"/>
<keyword evidence="1" id="KW-0472">Membrane</keyword>
<dbReference type="SUPFAM" id="SSF81321">
    <property type="entry name" value="Family A G protein-coupled receptor-like"/>
    <property type="match status" value="1"/>
</dbReference>
<keyword evidence="3" id="KW-1185">Reference proteome</keyword>
<sequence length="98" mass="10886">MSAYLCGWLGAIGDQIGAPDAIVTILMLLNSLNSCVNPWIYLLFNRNLMNALRHQVCRCPAKNQDPFLDSAMTQMGFHLRSSAVNVLLPPSRLRLLLS</sequence>
<dbReference type="VEuPathDB" id="VectorBase:LOC119164794"/>
<reference evidence="2" key="2">
    <citation type="submission" date="2021-09" db="EMBL/GenBank/DDBJ databases">
        <authorList>
            <person name="Jia N."/>
            <person name="Wang J."/>
            <person name="Shi W."/>
            <person name="Du L."/>
            <person name="Sun Y."/>
            <person name="Zhan W."/>
            <person name="Jiang J."/>
            <person name="Wang Q."/>
            <person name="Zhang B."/>
            <person name="Ji P."/>
            <person name="Sakyi L.B."/>
            <person name="Cui X."/>
            <person name="Yuan T."/>
            <person name="Jiang B."/>
            <person name="Yang W."/>
            <person name="Lam T.T.-Y."/>
            <person name="Chang Q."/>
            <person name="Ding S."/>
            <person name="Wang X."/>
            <person name="Zhu J."/>
            <person name="Ruan X."/>
            <person name="Zhao L."/>
            <person name="Wei J."/>
            <person name="Que T."/>
            <person name="Du C."/>
            <person name="Cheng J."/>
            <person name="Dai P."/>
            <person name="Han X."/>
            <person name="Huang E."/>
            <person name="Gao Y."/>
            <person name="Liu J."/>
            <person name="Shao H."/>
            <person name="Ye R."/>
            <person name="Li L."/>
            <person name="Wei W."/>
            <person name="Wang X."/>
            <person name="Wang C."/>
            <person name="Huo Q."/>
            <person name="Li W."/>
            <person name="Guo W."/>
            <person name="Chen H."/>
            <person name="Chen S."/>
            <person name="Zhou L."/>
            <person name="Zhou L."/>
            <person name="Ni X."/>
            <person name="Tian J."/>
            <person name="Zhou Y."/>
            <person name="Sheng Y."/>
            <person name="Liu T."/>
            <person name="Pan Y."/>
            <person name="Xia L."/>
            <person name="Li J."/>
            <person name="Zhao F."/>
            <person name="Cao W."/>
        </authorList>
    </citation>
    <scope>NUCLEOTIDE SEQUENCE</scope>
    <source>
        <strain evidence="2">Rmic-2018</strain>
        <tissue evidence="2">Larvae</tissue>
    </source>
</reference>
<dbReference type="Proteomes" id="UP000821866">
    <property type="component" value="Chromosome 1"/>
</dbReference>
<keyword evidence="1" id="KW-1133">Transmembrane helix</keyword>
<protein>
    <recommendedName>
        <fullName evidence="4">G-protein coupled receptors family 1 profile domain-containing protein</fullName>
    </recommendedName>
</protein>
<comment type="caution">
    <text evidence="2">The sequence shown here is derived from an EMBL/GenBank/DDBJ whole genome shotgun (WGS) entry which is preliminary data.</text>
</comment>
<evidence type="ECO:0000256" key="1">
    <source>
        <dbReference type="SAM" id="Phobius"/>
    </source>
</evidence>
<feature type="transmembrane region" description="Helical" evidence="1">
    <location>
        <begin position="21"/>
        <end position="44"/>
    </location>
</feature>
<evidence type="ECO:0008006" key="4">
    <source>
        <dbReference type="Google" id="ProtNLM"/>
    </source>
</evidence>